<dbReference type="AlphaFoldDB" id="A0A1J9PI67"/>
<dbReference type="STRING" id="1447872.A0A1J9PI67"/>
<organism evidence="1 2">
    <name type="scientific">Emergomyces pasteurianus Ep9510</name>
    <dbReference type="NCBI Taxonomy" id="1447872"/>
    <lineage>
        <taxon>Eukaryota</taxon>
        <taxon>Fungi</taxon>
        <taxon>Dikarya</taxon>
        <taxon>Ascomycota</taxon>
        <taxon>Pezizomycotina</taxon>
        <taxon>Eurotiomycetes</taxon>
        <taxon>Eurotiomycetidae</taxon>
        <taxon>Onygenales</taxon>
        <taxon>Ajellomycetaceae</taxon>
        <taxon>Emergomyces</taxon>
    </lineage>
</organism>
<dbReference type="EMBL" id="LGRN01000120">
    <property type="protein sequence ID" value="OJD16160.1"/>
    <property type="molecule type" value="Genomic_DNA"/>
</dbReference>
<dbReference type="OrthoDB" id="10605443at2759"/>
<reference evidence="1 2" key="1">
    <citation type="submission" date="2015-07" db="EMBL/GenBank/DDBJ databases">
        <title>Emmonsia species relationships and genome sequence.</title>
        <authorList>
            <consortium name="The Broad Institute Genomics Platform"/>
            <person name="Cuomo C.A."/>
            <person name="Munoz J.F."/>
            <person name="Imamovic A."/>
            <person name="Priest M.E."/>
            <person name="Young S."/>
            <person name="Clay O.K."/>
            <person name="McEwen J.G."/>
        </authorList>
    </citation>
    <scope>NUCLEOTIDE SEQUENCE [LARGE SCALE GENOMIC DNA]</scope>
    <source>
        <strain evidence="1 2">UAMH 9510</strain>
    </source>
</reference>
<proteinExistence type="predicted"/>
<dbReference type="VEuPathDB" id="FungiDB:AJ78_03649"/>
<evidence type="ECO:0000313" key="2">
    <source>
        <dbReference type="Proteomes" id="UP000182235"/>
    </source>
</evidence>
<dbReference type="Proteomes" id="UP000182235">
    <property type="component" value="Unassembled WGS sequence"/>
</dbReference>
<accession>A0A1J9PI67</accession>
<comment type="caution">
    <text evidence="1">The sequence shown here is derived from an EMBL/GenBank/DDBJ whole genome shotgun (WGS) entry which is preliminary data.</text>
</comment>
<gene>
    <name evidence="1" type="ORF">AJ78_03649</name>
</gene>
<name>A0A1J9PI67_9EURO</name>
<keyword evidence="2" id="KW-1185">Reference proteome</keyword>
<protein>
    <submittedName>
        <fullName evidence="1">Uncharacterized protein</fullName>
    </submittedName>
</protein>
<sequence>MPKLAVYSAVPRFAQTEMCVAMRAAVSVLNLVVFASNNTVNPSRWHVVPMSVPQDRYAAMRAAASVLLLARGARNSSARRNLSNVDQIPAHLAKFAVMRAAVYALLLVEDVRNNNATQFAPARNVARRYALLIKNAATPAVESALLLVGFVLSSFADLLRLDWKMETTLIDHILECYLYRYELNLSGYGCGRTAWYISSFH</sequence>
<evidence type="ECO:0000313" key="1">
    <source>
        <dbReference type="EMBL" id="OJD16160.1"/>
    </source>
</evidence>